<proteinExistence type="predicted"/>
<dbReference type="HOGENOM" id="CLU_2369487_0_0_5"/>
<keyword evidence="3" id="KW-1185">Reference proteome</keyword>
<keyword evidence="1" id="KW-0732">Signal</keyword>
<feature type="chain" id="PRO_5002627110" evidence="1">
    <location>
        <begin position="24"/>
        <end position="95"/>
    </location>
</feature>
<protein>
    <submittedName>
        <fullName evidence="2">Uncharacterized protein</fullName>
    </submittedName>
</protein>
<evidence type="ECO:0000313" key="2">
    <source>
        <dbReference type="EMBL" id="ABK45780.1"/>
    </source>
</evidence>
<dbReference type="Proteomes" id="UP000002586">
    <property type="component" value="Chromosome"/>
</dbReference>
<sequence length="95" mass="10475" precursor="true">MHLRSFLAAILSIWVFMVAAAQADGTATAGPGKGTLVYLVSDVRIPFWRVMALQEFWEEEFWGHTLNERLGVITNNGEIGKSGHSKCSAPYYAEG</sequence>
<reference evidence="3" key="1">
    <citation type="journal article" date="2009" name="Appl. Environ. Microbiol.">
        <title>Complete genome sequence of the chemolithoautotrophic marine magnetotactic coccus strain MC-1.</title>
        <authorList>
            <person name="Schubbe S."/>
            <person name="Williams T.J."/>
            <person name="Xie G."/>
            <person name="Kiss H.E."/>
            <person name="Brettin T.S."/>
            <person name="Martinez D."/>
            <person name="Ross C.A."/>
            <person name="Schuler D."/>
            <person name="Cox B.L."/>
            <person name="Nealson K.H."/>
            <person name="Bazylinski D.A."/>
        </authorList>
    </citation>
    <scope>NUCLEOTIDE SEQUENCE [LARGE SCALE GENOMIC DNA]</scope>
    <source>
        <strain evidence="3">ATCC BAA-1437 / JCM 17883 / MC-1</strain>
    </source>
</reference>
<dbReference type="KEGG" id="mgm:Mmc1_3291"/>
<organism evidence="2 3">
    <name type="scientific">Magnetococcus marinus (strain ATCC BAA-1437 / JCM 17883 / MC-1)</name>
    <dbReference type="NCBI Taxonomy" id="156889"/>
    <lineage>
        <taxon>Bacteria</taxon>
        <taxon>Pseudomonadati</taxon>
        <taxon>Pseudomonadota</taxon>
        <taxon>Magnetococcia</taxon>
        <taxon>Magnetococcales</taxon>
        <taxon>Magnetococcaceae</taxon>
        <taxon>Magnetococcus</taxon>
    </lineage>
</organism>
<reference evidence="2 3" key="2">
    <citation type="journal article" date="2012" name="Int. J. Syst. Evol. Microbiol.">
        <title>Magnetococcus marinus gen. nov., sp. nov., a marine, magnetotactic bacterium that represents a novel lineage (Magnetococcaceae fam. nov.; Magnetococcales ord. nov.) at the base of the Alphaproteobacteria.</title>
        <authorList>
            <person name="Bazylinski D.A."/>
            <person name="Williams T.J."/>
            <person name="Lefevre C.T."/>
            <person name="Berg R.J."/>
            <person name="Zhang C.L."/>
            <person name="Bowser S.S."/>
            <person name="Dean A.J."/>
            <person name="Beveridge T.J."/>
        </authorList>
    </citation>
    <scope>NUCLEOTIDE SEQUENCE [LARGE SCALE GENOMIC DNA]</scope>
    <source>
        <strain evidence="3">ATCC BAA-1437 / JCM 17883 / MC-1</strain>
    </source>
</reference>
<feature type="signal peptide" evidence="1">
    <location>
        <begin position="1"/>
        <end position="23"/>
    </location>
</feature>
<evidence type="ECO:0000256" key="1">
    <source>
        <dbReference type="SAM" id="SignalP"/>
    </source>
</evidence>
<dbReference type="AlphaFoldDB" id="A0LCT7"/>
<evidence type="ECO:0000313" key="3">
    <source>
        <dbReference type="Proteomes" id="UP000002586"/>
    </source>
</evidence>
<accession>A0LCT7</accession>
<gene>
    <name evidence="2" type="ordered locus">Mmc1_3291</name>
</gene>
<name>A0LCT7_MAGMM</name>
<dbReference type="EMBL" id="CP000471">
    <property type="protein sequence ID" value="ABK45780.1"/>
    <property type="molecule type" value="Genomic_DNA"/>
</dbReference>